<keyword evidence="1" id="KW-0472">Membrane</keyword>
<feature type="transmembrane region" description="Helical" evidence="1">
    <location>
        <begin position="177"/>
        <end position="194"/>
    </location>
</feature>
<dbReference type="AlphaFoldDB" id="A0A0M6WAV7"/>
<name>A0A0M6WAV7_LACPA</name>
<feature type="transmembrane region" description="Helical" evidence="1">
    <location>
        <begin position="229"/>
        <end position="247"/>
    </location>
</feature>
<feature type="transmembrane region" description="Helical" evidence="1">
    <location>
        <begin position="118"/>
        <end position="138"/>
    </location>
</feature>
<dbReference type="RefSeq" id="WP_003591732.1">
    <property type="nucleotide sequence ID" value="NZ_AFYP01000034.1"/>
</dbReference>
<feature type="transmembrane region" description="Helical" evidence="1">
    <location>
        <begin position="37"/>
        <end position="58"/>
    </location>
</feature>
<feature type="transmembrane region" description="Helical" evidence="1">
    <location>
        <begin position="200"/>
        <end position="222"/>
    </location>
</feature>
<organism evidence="2">
    <name type="scientific">Lacticaseibacillus paracasei</name>
    <name type="common">Lactobacillus paracasei</name>
    <dbReference type="NCBI Taxonomy" id="1597"/>
    <lineage>
        <taxon>Bacteria</taxon>
        <taxon>Bacillati</taxon>
        <taxon>Bacillota</taxon>
        <taxon>Bacilli</taxon>
        <taxon>Lactobacillales</taxon>
        <taxon>Lactobacillaceae</taxon>
        <taxon>Lacticaseibacillus</taxon>
    </lineage>
</organism>
<evidence type="ECO:0000313" key="2">
    <source>
        <dbReference type="EMBL" id="CRL16843.1"/>
    </source>
</evidence>
<feature type="transmembrane region" description="Helical" evidence="1">
    <location>
        <begin position="90"/>
        <end position="111"/>
    </location>
</feature>
<feature type="transmembrane region" description="Helical" evidence="1">
    <location>
        <begin position="150"/>
        <end position="170"/>
    </location>
</feature>
<evidence type="ECO:0000256" key="1">
    <source>
        <dbReference type="SAM" id="Phobius"/>
    </source>
</evidence>
<proteinExistence type="predicted"/>
<feature type="transmembrane region" description="Helical" evidence="1">
    <location>
        <begin position="7"/>
        <end position="25"/>
    </location>
</feature>
<sequence>MQSDQKTRAFSLIFALYVFVNTIFQTSNYAEIVKGSFFSNATQVVQAMLGMAMVLFILFARKYRVLYILGVITFVVTFTVSAFVSSYLSIVLTVLAIFTGYFISDLDILIIYSFRARLLSTIFIILSETMNVIPSTIIDRDGVLRNSLGFYHPNTLGVTLLFLTLEYVFIHWNTWKVRNFVFPVITLLISNYVSNSRGTTVSLLMLILLLLGAQILSTHIFLRMEFFGALLLVVSLPVVSILIMIYYDPSSSFLSELDQLASLRFSFGNAIYLVYHITLLGQNIPSIVTWGDFQAINGYGIVELDNMYMSLILRNGLLYFLSFIAMNLSVTWFAFKEKRPRFIAMVIVISVLGMFEVMGTYLQFNTLFFAFGYLVRHQALKKGQPEKDTTNFVTEVNNRQFLKGEL</sequence>
<reference evidence="2" key="1">
    <citation type="journal article" date="2015" name="Front. Microbiol.">
        <title>The vaginal isolate Lactobacillus paracasei LPC-S01 (DSM 26760) is suitable for oral administration.</title>
        <authorList>
            <person name="Balzaretti S."/>
            <person name="Taverniti V."/>
            <person name="Rondini G."/>
            <person name="Marcolegio G."/>
            <person name="Minuzzo M."/>
            <person name="Remagni M.C."/>
            <person name="Fiore W."/>
            <person name="Arioli S."/>
            <person name="Guglielmetti S."/>
        </authorList>
    </citation>
    <scope>NUCLEOTIDE SEQUENCE</scope>
    <source>
        <strain evidence="2">LPC-S01</strain>
    </source>
</reference>
<feature type="transmembrane region" description="Helical" evidence="1">
    <location>
        <begin position="342"/>
        <end position="364"/>
    </location>
</feature>
<keyword evidence="1" id="KW-1133">Transmembrane helix</keyword>
<keyword evidence="1" id="KW-0812">Transmembrane</keyword>
<feature type="transmembrane region" description="Helical" evidence="1">
    <location>
        <begin position="65"/>
        <end position="84"/>
    </location>
</feature>
<feature type="transmembrane region" description="Helical" evidence="1">
    <location>
        <begin position="316"/>
        <end position="335"/>
    </location>
</feature>
<dbReference type="EMBL" id="LN846900">
    <property type="protein sequence ID" value="CRL16843.1"/>
    <property type="molecule type" value="Genomic_DNA"/>
</dbReference>
<protein>
    <submittedName>
        <fullName evidence="2">Polysaccharide polymerase</fullName>
    </submittedName>
</protein>
<accession>A0A0M6WAV7</accession>